<feature type="region of interest" description="Disordered" evidence="1">
    <location>
        <begin position="39"/>
        <end position="79"/>
    </location>
</feature>
<name>A0AA39Q1S7_9AGAR</name>
<keyword evidence="3" id="KW-1185">Reference proteome</keyword>
<gene>
    <name evidence="2" type="ORF">EDD18DRAFT_1356264</name>
</gene>
<proteinExistence type="predicted"/>
<sequence>MTRNALTRACTSTVTIALHRELNCFFFLELLSRTTTPLPGHHVNPSSSHHHTPRAPSPPLPPRVIQPVPTPITASSPDSSFDDISLFTMTSTVPPSSCMYAEVIRTAPEKVPMMLAGLSMPTEDHWLDWVTCCRTYFANKETLKAKNYVTNVAGGIKPCRITLWYQTNHVDLNKLSFEEFLSKCMTKWLPSNWLKLRQAKMLSLTQGSGSFADLANTMINNNIQLDLSMDLLLRAEIEDNEKISAEKDLDSWIDLVIIVDEKHARERIMCKAEVKEAARKFVNSDKKCSSSTAGFNDSSHSNNNSNPPGPSQTQNFPSDNSYPIHQCVPPLTESEHALLLLYFGCVKCRQFFVNHNKCDCPNGFPSPVGYHMLSQTNVNNACHGLPHNHPLKMAQPRQPVTATHVLSAPTIQYIIPPVTPQVIASHSYPPTYTQPVQTAQAELPAVTAACLPSFNPKQQTLDNWFALNEASLDSNDSRFVSGPPIAVIAPSVPFLVPHLMWECAVDDPSSFCRRRVNALIDHAPFQAIAEHHSSFQCIFLLIYTLLIQILG</sequence>
<organism evidence="2 3">
    <name type="scientific">Armillaria luteobubalina</name>
    <dbReference type="NCBI Taxonomy" id="153913"/>
    <lineage>
        <taxon>Eukaryota</taxon>
        <taxon>Fungi</taxon>
        <taxon>Dikarya</taxon>
        <taxon>Basidiomycota</taxon>
        <taxon>Agaricomycotina</taxon>
        <taxon>Agaricomycetes</taxon>
        <taxon>Agaricomycetidae</taxon>
        <taxon>Agaricales</taxon>
        <taxon>Marasmiineae</taxon>
        <taxon>Physalacriaceae</taxon>
        <taxon>Armillaria</taxon>
    </lineage>
</organism>
<dbReference type="AlphaFoldDB" id="A0AA39Q1S7"/>
<protein>
    <submittedName>
        <fullName evidence="2">Uncharacterized protein</fullName>
    </submittedName>
</protein>
<evidence type="ECO:0000313" key="2">
    <source>
        <dbReference type="EMBL" id="KAK0493791.1"/>
    </source>
</evidence>
<evidence type="ECO:0000256" key="1">
    <source>
        <dbReference type="SAM" id="MobiDB-lite"/>
    </source>
</evidence>
<comment type="caution">
    <text evidence="2">The sequence shown here is derived from an EMBL/GenBank/DDBJ whole genome shotgun (WGS) entry which is preliminary data.</text>
</comment>
<feature type="region of interest" description="Disordered" evidence="1">
    <location>
        <begin position="287"/>
        <end position="318"/>
    </location>
</feature>
<evidence type="ECO:0000313" key="3">
    <source>
        <dbReference type="Proteomes" id="UP001175228"/>
    </source>
</evidence>
<feature type="compositionally biased region" description="Pro residues" evidence="1">
    <location>
        <begin position="55"/>
        <end position="70"/>
    </location>
</feature>
<dbReference type="Proteomes" id="UP001175228">
    <property type="component" value="Unassembled WGS sequence"/>
</dbReference>
<reference evidence="2" key="1">
    <citation type="submission" date="2023-06" db="EMBL/GenBank/DDBJ databases">
        <authorList>
            <consortium name="Lawrence Berkeley National Laboratory"/>
            <person name="Ahrendt S."/>
            <person name="Sahu N."/>
            <person name="Indic B."/>
            <person name="Wong-Bajracharya J."/>
            <person name="Merenyi Z."/>
            <person name="Ke H.-M."/>
            <person name="Monk M."/>
            <person name="Kocsube S."/>
            <person name="Drula E."/>
            <person name="Lipzen A."/>
            <person name="Balint B."/>
            <person name="Henrissat B."/>
            <person name="Andreopoulos B."/>
            <person name="Martin F.M."/>
            <person name="Harder C.B."/>
            <person name="Rigling D."/>
            <person name="Ford K.L."/>
            <person name="Foster G.D."/>
            <person name="Pangilinan J."/>
            <person name="Papanicolaou A."/>
            <person name="Barry K."/>
            <person name="LaButti K."/>
            <person name="Viragh M."/>
            <person name="Koriabine M."/>
            <person name="Yan M."/>
            <person name="Riley R."/>
            <person name="Champramary S."/>
            <person name="Plett K.L."/>
            <person name="Tsai I.J."/>
            <person name="Slot J."/>
            <person name="Sipos G."/>
            <person name="Plett J."/>
            <person name="Nagy L.G."/>
            <person name="Grigoriev I.V."/>
        </authorList>
    </citation>
    <scope>NUCLEOTIDE SEQUENCE</scope>
    <source>
        <strain evidence="2">HWK02</strain>
    </source>
</reference>
<accession>A0AA39Q1S7</accession>
<feature type="compositionally biased region" description="Low complexity" evidence="1">
    <location>
        <begin position="296"/>
        <end position="306"/>
    </location>
</feature>
<dbReference type="EMBL" id="JAUEPU010000023">
    <property type="protein sequence ID" value="KAK0493791.1"/>
    <property type="molecule type" value="Genomic_DNA"/>
</dbReference>